<organism evidence="4 5">
    <name type="scientific">Micrococcus endophyticus</name>
    <dbReference type="NCBI Taxonomy" id="455343"/>
    <lineage>
        <taxon>Bacteria</taxon>
        <taxon>Bacillati</taxon>
        <taxon>Actinomycetota</taxon>
        <taxon>Actinomycetes</taxon>
        <taxon>Micrococcales</taxon>
        <taxon>Micrococcaceae</taxon>
        <taxon>Micrococcus</taxon>
    </lineage>
</organism>
<name>A0A7W9N1Q4_9MICC</name>
<evidence type="ECO:0000256" key="2">
    <source>
        <dbReference type="SAM" id="Phobius"/>
    </source>
</evidence>
<dbReference type="RefSeq" id="WP_246417236.1">
    <property type="nucleotide sequence ID" value="NZ_BAABAG010000018.1"/>
</dbReference>
<dbReference type="AlphaFoldDB" id="A0A7W9N1Q4"/>
<keyword evidence="2" id="KW-0812">Transmembrane</keyword>
<keyword evidence="2" id="KW-1133">Transmembrane helix</keyword>
<protein>
    <submittedName>
        <fullName evidence="4">Membrane protein YdbS with pleckstrin-like domain</fullName>
    </submittedName>
</protein>
<dbReference type="InterPro" id="IPR005182">
    <property type="entry name" value="YdbS-like_PH"/>
</dbReference>
<accession>A0A7W9N1Q4</accession>
<feature type="region of interest" description="Disordered" evidence="1">
    <location>
        <begin position="1"/>
        <end position="23"/>
    </location>
</feature>
<comment type="caution">
    <text evidence="4">The sequence shown here is derived from an EMBL/GenBank/DDBJ whole genome shotgun (WGS) entry which is preliminary data.</text>
</comment>
<keyword evidence="2" id="KW-0472">Membrane</keyword>
<dbReference type="PANTHER" id="PTHR34473">
    <property type="entry name" value="UPF0699 TRANSMEMBRANE PROTEIN YDBS"/>
    <property type="match status" value="1"/>
</dbReference>
<evidence type="ECO:0000259" key="3">
    <source>
        <dbReference type="Pfam" id="PF03703"/>
    </source>
</evidence>
<dbReference type="Pfam" id="PF03703">
    <property type="entry name" value="bPH_2"/>
    <property type="match status" value="1"/>
</dbReference>
<feature type="transmembrane region" description="Helical" evidence="2">
    <location>
        <begin position="37"/>
        <end position="60"/>
    </location>
</feature>
<proteinExistence type="predicted"/>
<dbReference type="PANTHER" id="PTHR34473:SF2">
    <property type="entry name" value="UPF0699 TRANSMEMBRANE PROTEIN YDBT"/>
    <property type="match status" value="1"/>
</dbReference>
<sequence>MLDHPNAAPSPEDAPAASARPAGDAGVTRLPRLALRVWQATTCATALPIAAVLAAVALWWDHPVGGTVLWILVALTAAVALADLAVVNRVRHRSYSYTVDEDEVYIAKGALVRHTVDVAVPQVLSVHVVRGPLQRALGLATVRFVSVVDAESLGPVELAEAQRVKEVVLRGLAARRQESATALVAAGEVAP</sequence>
<reference evidence="4 5" key="1">
    <citation type="submission" date="2020-08" db="EMBL/GenBank/DDBJ databases">
        <title>Sequencing the genomes of 1000 actinobacteria strains.</title>
        <authorList>
            <person name="Klenk H.-P."/>
        </authorList>
    </citation>
    <scope>NUCLEOTIDE SEQUENCE [LARGE SCALE GENOMIC DNA]</scope>
    <source>
        <strain evidence="4 5">DSM 17945</strain>
    </source>
</reference>
<feature type="domain" description="YdbS-like PH" evidence="3">
    <location>
        <begin position="93"/>
        <end position="165"/>
    </location>
</feature>
<evidence type="ECO:0000256" key="1">
    <source>
        <dbReference type="SAM" id="MobiDB-lite"/>
    </source>
</evidence>
<dbReference type="Proteomes" id="UP000567246">
    <property type="component" value="Unassembled WGS sequence"/>
</dbReference>
<keyword evidence="5" id="KW-1185">Reference proteome</keyword>
<evidence type="ECO:0000313" key="5">
    <source>
        <dbReference type="Proteomes" id="UP000567246"/>
    </source>
</evidence>
<evidence type="ECO:0000313" key="4">
    <source>
        <dbReference type="EMBL" id="MBB5849569.1"/>
    </source>
</evidence>
<feature type="transmembrane region" description="Helical" evidence="2">
    <location>
        <begin position="66"/>
        <end position="87"/>
    </location>
</feature>
<dbReference type="EMBL" id="JACHMW010000001">
    <property type="protein sequence ID" value="MBB5849569.1"/>
    <property type="molecule type" value="Genomic_DNA"/>
</dbReference>
<gene>
    <name evidence="4" type="ORF">HDA33_002133</name>
</gene>
<feature type="compositionally biased region" description="Low complexity" evidence="1">
    <location>
        <begin position="7"/>
        <end position="23"/>
    </location>
</feature>